<protein>
    <submittedName>
        <fullName evidence="2">Uncharacterized protein</fullName>
    </submittedName>
</protein>
<feature type="compositionally biased region" description="Basic and acidic residues" evidence="1">
    <location>
        <begin position="77"/>
        <end position="116"/>
    </location>
</feature>
<evidence type="ECO:0000256" key="1">
    <source>
        <dbReference type="SAM" id="MobiDB-lite"/>
    </source>
</evidence>
<proteinExistence type="predicted"/>
<sequence length="294" mass="32195">MAEEKKTTFMWIKVDLQCPRCRKKIKKLLCQIPQVQDQQYKEKENLVVIKVVCCSPEKIKQKIICKGGDTILSIEIKETEKKTKPPPKEEKPPEKAAEKEEKPPEEKPPPKEDTEPVSKPPVEPVCVPVRPVGFGTCCTECSEGRGGGPCLNGLGRPPLTPIPVPVPVPAYPVGFGTCCTECSEGRGGGPCFYGLGRLPLTPKPVPLPVPLPVPANPVGFGTCCTECYEGRDGGPCHYGHGRPGPPPCYDGYYYGRPIYDSYGGGWYRRSCYTYVSRCDSDYFGEEPSSGCTSM</sequence>
<name>A0AAN7FAC4_QUERU</name>
<comment type="caution">
    <text evidence="2">The sequence shown here is derived from an EMBL/GenBank/DDBJ whole genome shotgun (WGS) entry which is preliminary data.</text>
</comment>
<dbReference type="Proteomes" id="UP001324115">
    <property type="component" value="Unassembled WGS sequence"/>
</dbReference>
<keyword evidence="3" id="KW-1185">Reference proteome</keyword>
<organism evidence="2 3">
    <name type="scientific">Quercus rubra</name>
    <name type="common">Northern red oak</name>
    <name type="synonym">Quercus borealis</name>
    <dbReference type="NCBI Taxonomy" id="3512"/>
    <lineage>
        <taxon>Eukaryota</taxon>
        <taxon>Viridiplantae</taxon>
        <taxon>Streptophyta</taxon>
        <taxon>Embryophyta</taxon>
        <taxon>Tracheophyta</taxon>
        <taxon>Spermatophyta</taxon>
        <taxon>Magnoliopsida</taxon>
        <taxon>eudicotyledons</taxon>
        <taxon>Gunneridae</taxon>
        <taxon>Pentapetalae</taxon>
        <taxon>rosids</taxon>
        <taxon>fabids</taxon>
        <taxon>Fagales</taxon>
        <taxon>Fagaceae</taxon>
        <taxon>Quercus</taxon>
    </lineage>
</organism>
<dbReference type="SUPFAM" id="SSF55008">
    <property type="entry name" value="HMA, heavy metal-associated domain"/>
    <property type="match status" value="1"/>
</dbReference>
<feature type="region of interest" description="Disordered" evidence="1">
    <location>
        <begin position="77"/>
        <end position="120"/>
    </location>
</feature>
<gene>
    <name evidence="2" type="ORF">RGQ29_019589</name>
</gene>
<reference evidence="2 3" key="1">
    <citation type="journal article" date="2023" name="G3 (Bethesda)">
        <title>A haplotype-resolved chromosome-scale genome for Quercus rubra L. provides insights into the genetics of adaptive traits for red oak species.</title>
        <authorList>
            <person name="Kapoor B."/>
            <person name="Jenkins J."/>
            <person name="Schmutz J."/>
            <person name="Zhebentyayeva T."/>
            <person name="Kuelheim C."/>
            <person name="Coggeshall M."/>
            <person name="Heim C."/>
            <person name="Lasky J.R."/>
            <person name="Leites L."/>
            <person name="Islam-Faridi N."/>
            <person name="Romero-Severson J."/>
            <person name="DeLeo V.L."/>
            <person name="Lucas S.M."/>
            <person name="Lazic D."/>
            <person name="Gailing O."/>
            <person name="Carlson J."/>
            <person name="Staton M."/>
        </authorList>
    </citation>
    <scope>NUCLEOTIDE SEQUENCE [LARGE SCALE GENOMIC DNA]</scope>
    <source>
        <strain evidence="2">Pseudo-F2</strain>
    </source>
</reference>
<dbReference type="InterPro" id="IPR036163">
    <property type="entry name" value="HMA_dom_sf"/>
</dbReference>
<dbReference type="PANTHER" id="PTHR47005">
    <property type="entry name" value="HEAVY METAL TRANSPORT/DETOXIFICATION SUPERFAMILY PROTEIN"/>
    <property type="match status" value="1"/>
</dbReference>
<dbReference type="GO" id="GO:0046872">
    <property type="term" value="F:metal ion binding"/>
    <property type="evidence" value="ECO:0007669"/>
    <property type="project" value="InterPro"/>
</dbReference>
<evidence type="ECO:0000313" key="2">
    <source>
        <dbReference type="EMBL" id="KAK4588632.1"/>
    </source>
</evidence>
<accession>A0AAN7FAC4</accession>
<dbReference type="PANTHER" id="PTHR47005:SF5">
    <property type="entry name" value="HEAVY METAL TRANSPORT_DETOXIFICATION SUPERFAMILY PROTEIN"/>
    <property type="match status" value="1"/>
</dbReference>
<dbReference type="AlphaFoldDB" id="A0AAN7FAC4"/>
<dbReference type="EMBL" id="JAXUIC010000005">
    <property type="protein sequence ID" value="KAK4588632.1"/>
    <property type="molecule type" value="Genomic_DNA"/>
</dbReference>
<evidence type="ECO:0000313" key="3">
    <source>
        <dbReference type="Proteomes" id="UP001324115"/>
    </source>
</evidence>